<organism evidence="1">
    <name type="scientific">hydrothermal vent metagenome</name>
    <dbReference type="NCBI Taxonomy" id="652676"/>
    <lineage>
        <taxon>unclassified sequences</taxon>
        <taxon>metagenomes</taxon>
        <taxon>ecological metagenomes</taxon>
    </lineage>
</organism>
<gene>
    <name evidence="1" type="ORF">MNBD_GAMMA01-1030</name>
</gene>
<feature type="non-terminal residue" evidence="1">
    <location>
        <position position="1"/>
    </location>
</feature>
<dbReference type="EMBL" id="UOEW01000026">
    <property type="protein sequence ID" value="VAW33311.1"/>
    <property type="molecule type" value="Genomic_DNA"/>
</dbReference>
<name>A0A3B0UQA7_9ZZZZ</name>
<protein>
    <submittedName>
        <fullName evidence="1">Uncharacterized protein</fullName>
    </submittedName>
</protein>
<dbReference type="AlphaFoldDB" id="A0A3B0UQA7"/>
<dbReference type="PANTHER" id="PTHR34322">
    <property type="entry name" value="TRANSPOSASE, Y1_TNP DOMAIN-CONTAINING"/>
    <property type="match status" value="1"/>
</dbReference>
<accession>A0A3B0UQA7</accession>
<sequence length="129" mass="14829">NPIRAKMAQHPEDSEYTSIQERISAKETTLKAFGDHDEDIPFTLDDYLTLIDCTGRAIVGESKDYIPAELPDILARMGLNSNIWLDEIRYFDTWYYKAIGNIENLRKYCKSINQKWIKGLPKISVTVNG</sequence>
<dbReference type="PANTHER" id="PTHR34322:SF2">
    <property type="entry name" value="TRANSPOSASE IS200-LIKE DOMAIN-CONTAINING PROTEIN"/>
    <property type="match status" value="1"/>
</dbReference>
<evidence type="ECO:0000313" key="1">
    <source>
        <dbReference type="EMBL" id="VAW33311.1"/>
    </source>
</evidence>
<proteinExistence type="predicted"/>
<reference evidence="1" key="1">
    <citation type="submission" date="2018-06" db="EMBL/GenBank/DDBJ databases">
        <authorList>
            <person name="Zhirakovskaya E."/>
        </authorList>
    </citation>
    <scope>NUCLEOTIDE SEQUENCE</scope>
</reference>